<evidence type="ECO:0000313" key="2">
    <source>
        <dbReference type="WBParaSite" id="ALUE_0001433501-mRNA-1"/>
    </source>
</evidence>
<proteinExistence type="predicted"/>
<dbReference type="AlphaFoldDB" id="A0A0M3I9Z5"/>
<dbReference type="Proteomes" id="UP000036681">
    <property type="component" value="Unplaced"/>
</dbReference>
<sequence>MPRPGRVMVCGFGRSRDIKKRFICCCHRIRALLLKRGRGEIDGEGRRVLRLEAQFCGQRLKRISKCLYCAKYL</sequence>
<reference evidence="2" key="1">
    <citation type="submission" date="2017-02" db="UniProtKB">
        <authorList>
            <consortium name="WormBaseParasite"/>
        </authorList>
    </citation>
    <scope>IDENTIFICATION</scope>
</reference>
<protein>
    <submittedName>
        <fullName evidence="2">Zf-RVT domain-containing protein</fullName>
    </submittedName>
</protein>
<keyword evidence="1" id="KW-1185">Reference proteome</keyword>
<accession>A0A0M3I9Z5</accession>
<name>A0A0M3I9Z5_ASCLU</name>
<evidence type="ECO:0000313" key="1">
    <source>
        <dbReference type="Proteomes" id="UP000036681"/>
    </source>
</evidence>
<organism evidence="1 2">
    <name type="scientific">Ascaris lumbricoides</name>
    <name type="common">Giant roundworm</name>
    <dbReference type="NCBI Taxonomy" id="6252"/>
    <lineage>
        <taxon>Eukaryota</taxon>
        <taxon>Metazoa</taxon>
        <taxon>Ecdysozoa</taxon>
        <taxon>Nematoda</taxon>
        <taxon>Chromadorea</taxon>
        <taxon>Rhabditida</taxon>
        <taxon>Spirurina</taxon>
        <taxon>Ascaridomorpha</taxon>
        <taxon>Ascaridoidea</taxon>
        <taxon>Ascarididae</taxon>
        <taxon>Ascaris</taxon>
    </lineage>
</organism>
<dbReference type="WBParaSite" id="ALUE_0001433501-mRNA-1">
    <property type="protein sequence ID" value="ALUE_0001433501-mRNA-1"/>
    <property type="gene ID" value="ALUE_0001433501"/>
</dbReference>